<comment type="caution">
    <text evidence="3">The sequence shown here is derived from an EMBL/GenBank/DDBJ whole genome shotgun (WGS) entry which is preliminary data.</text>
</comment>
<keyword evidence="2" id="KW-1133">Transmembrane helix</keyword>
<proteinExistence type="predicted"/>
<organism evidence="3 4">
    <name type="scientific">Halteria grandinella</name>
    <dbReference type="NCBI Taxonomy" id="5974"/>
    <lineage>
        <taxon>Eukaryota</taxon>
        <taxon>Sar</taxon>
        <taxon>Alveolata</taxon>
        <taxon>Ciliophora</taxon>
        <taxon>Intramacronucleata</taxon>
        <taxon>Spirotrichea</taxon>
        <taxon>Stichotrichia</taxon>
        <taxon>Sporadotrichida</taxon>
        <taxon>Halteriidae</taxon>
        <taxon>Halteria</taxon>
    </lineage>
</organism>
<dbReference type="EMBL" id="RRYP01019229">
    <property type="protein sequence ID" value="TNV73323.1"/>
    <property type="molecule type" value="Genomic_DNA"/>
</dbReference>
<feature type="compositionally biased region" description="Basic and acidic residues" evidence="1">
    <location>
        <begin position="259"/>
        <end position="268"/>
    </location>
</feature>
<dbReference type="OrthoDB" id="327582at2759"/>
<feature type="transmembrane region" description="Helical" evidence="2">
    <location>
        <begin position="526"/>
        <end position="547"/>
    </location>
</feature>
<protein>
    <recommendedName>
        <fullName evidence="5">Transmembrane protein</fullName>
    </recommendedName>
</protein>
<evidence type="ECO:0000256" key="1">
    <source>
        <dbReference type="SAM" id="MobiDB-lite"/>
    </source>
</evidence>
<sequence>MGDSALQSERDVYFVLNNTNGDLHYQLKIFGTIFSDQKIEEINKNMVTLTGVSLGVIAIILMSGFVVIPLFGKIQNRILELMKLFFAIDMTVKRSIIGRIDAFLRAYYKTSQKRSLKRLRTSGSSLNEELEGDEGPSETILYQQRILAAQQAAIIEDEKTKKKQTQQRKFGKMAQAFGLNGKKKDGKINVESLERIEEEEVKNDKPNKGIKSKKKHQKKKKGKGVDLDEIEIEVQEGKTVKIKKKRTYEEDNTFDSPTEDSKHDEEDKETAMKHKLDEIQKAKLDAVFAKEQEVILEFSKYTNKRKIIQALFVVVLLSIMASYFLIKYLLSLSLFDKMSRSVDDLQIIFGRLACSQNVLNTYVESYFSTDLIQSSNPDFASLNTRIDDCMLTERDYQLNIINRPVTYLSDALDYIRLIEGGDLCNEYVNLTISYQQCLDISDQIRKQGLSTYYFNIMKSVKQMELDLSSAIREQGGINKTFVMGQLNSKIATYVDTLILVVLPTQSVIQTRALQSISDYFNNQQTLLSVIFAAYLTVTLLLAVYFVFSMYVKLRKEMLASNRLLYIIDFESLQEAERQIILKFLMNY</sequence>
<evidence type="ECO:0000256" key="2">
    <source>
        <dbReference type="SAM" id="Phobius"/>
    </source>
</evidence>
<reference evidence="3" key="1">
    <citation type="submission" date="2019-06" db="EMBL/GenBank/DDBJ databases">
        <authorList>
            <person name="Zheng W."/>
        </authorList>
    </citation>
    <scope>NUCLEOTIDE SEQUENCE</scope>
    <source>
        <strain evidence="3">QDHG01</strain>
    </source>
</reference>
<accession>A0A8J8SWX8</accession>
<keyword evidence="4" id="KW-1185">Reference proteome</keyword>
<keyword evidence="2" id="KW-0812">Transmembrane</keyword>
<feature type="region of interest" description="Disordered" evidence="1">
    <location>
        <begin position="249"/>
        <end position="268"/>
    </location>
</feature>
<feature type="transmembrane region" description="Helical" evidence="2">
    <location>
        <begin position="52"/>
        <end position="72"/>
    </location>
</feature>
<evidence type="ECO:0000313" key="3">
    <source>
        <dbReference type="EMBL" id="TNV73323.1"/>
    </source>
</evidence>
<feature type="transmembrane region" description="Helical" evidence="2">
    <location>
        <begin position="310"/>
        <end position="330"/>
    </location>
</feature>
<feature type="compositionally biased region" description="Basic residues" evidence="1">
    <location>
        <begin position="208"/>
        <end position="222"/>
    </location>
</feature>
<evidence type="ECO:0008006" key="5">
    <source>
        <dbReference type="Google" id="ProtNLM"/>
    </source>
</evidence>
<feature type="region of interest" description="Disordered" evidence="1">
    <location>
        <begin position="199"/>
        <end position="222"/>
    </location>
</feature>
<gene>
    <name evidence="3" type="ORF">FGO68_gene8425</name>
</gene>
<dbReference type="AlphaFoldDB" id="A0A8J8SWX8"/>
<name>A0A8J8SWX8_HALGN</name>
<evidence type="ECO:0000313" key="4">
    <source>
        <dbReference type="Proteomes" id="UP000785679"/>
    </source>
</evidence>
<keyword evidence="2" id="KW-0472">Membrane</keyword>
<dbReference type="Proteomes" id="UP000785679">
    <property type="component" value="Unassembled WGS sequence"/>
</dbReference>